<feature type="non-terminal residue" evidence="1">
    <location>
        <position position="1"/>
    </location>
</feature>
<dbReference type="Gene3D" id="3.30.420.10">
    <property type="entry name" value="Ribonuclease H-like superfamily/Ribonuclease H"/>
    <property type="match status" value="1"/>
</dbReference>
<dbReference type="EMBL" id="LLXI01001967">
    <property type="protein sequence ID" value="PKY55793.1"/>
    <property type="molecule type" value="Genomic_DNA"/>
</dbReference>
<dbReference type="VEuPathDB" id="FungiDB:RhiirA1_541993"/>
<dbReference type="Proteomes" id="UP000234323">
    <property type="component" value="Unassembled WGS sequence"/>
</dbReference>
<dbReference type="InterPro" id="IPR036397">
    <property type="entry name" value="RNaseH_sf"/>
</dbReference>
<dbReference type="AlphaFoldDB" id="A0A2I1HA83"/>
<comment type="caution">
    <text evidence="1">The sequence shown here is derived from an EMBL/GenBank/DDBJ whole genome shotgun (WGS) entry which is preliminary data.</text>
</comment>
<sequence length="111" mass="12572">DESAKDERSLSLGYGYFFTNTRAEKKVVFVHSKGYTILPALTLQGFIAIDIMEGSCIKERFKNFIISELPKMNPYPGPNSVIILVNARIHHDESLIEFLQAFGFFLPTLTI</sequence>
<evidence type="ECO:0000313" key="1">
    <source>
        <dbReference type="EMBL" id="PKY55793.1"/>
    </source>
</evidence>
<organism evidence="1 2">
    <name type="scientific">Rhizophagus irregularis</name>
    <dbReference type="NCBI Taxonomy" id="588596"/>
    <lineage>
        <taxon>Eukaryota</taxon>
        <taxon>Fungi</taxon>
        <taxon>Fungi incertae sedis</taxon>
        <taxon>Mucoromycota</taxon>
        <taxon>Glomeromycotina</taxon>
        <taxon>Glomeromycetes</taxon>
        <taxon>Glomerales</taxon>
        <taxon>Glomeraceae</taxon>
        <taxon>Rhizophagus</taxon>
    </lineage>
</organism>
<dbReference type="VEuPathDB" id="FungiDB:RhiirFUN_004490"/>
<protein>
    <recommendedName>
        <fullName evidence="3">Tc1-like transposase DDE domain-containing protein</fullName>
    </recommendedName>
</protein>
<evidence type="ECO:0008006" key="3">
    <source>
        <dbReference type="Google" id="ProtNLM"/>
    </source>
</evidence>
<dbReference type="GO" id="GO:0003676">
    <property type="term" value="F:nucleic acid binding"/>
    <property type="evidence" value="ECO:0007669"/>
    <property type="project" value="InterPro"/>
</dbReference>
<gene>
    <name evidence="1" type="ORF">RhiirA4_329807</name>
</gene>
<accession>A0A2I1HA83</accession>
<reference evidence="1 2" key="1">
    <citation type="submission" date="2015-10" db="EMBL/GenBank/DDBJ databases">
        <title>Genome analyses suggest a sexual origin of heterokaryosis in a supposedly ancient asexual fungus.</title>
        <authorList>
            <person name="Ropars J."/>
            <person name="Sedzielewska K."/>
            <person name="Noel J."/>
            <person name="Charron P."/>
            <person name="Farinelli L."/>
            <person name="Marton T."/>
            <person name="Kruger M."/>
            <person name="Pelin A."/>
            <person name="Brachmann A."/>
            <person name="Corradi N."/>
        </authorList>
    </citation>
    <scope>NUCLEOTIDE SEQUENCE [LARGE SCALE GENOMIC DNA]</scope>
    <source>
        <strain evidence="1 2">A4</strain>
    </source>
</reference>
<keyword evidence="2" id="KW-1185">Reference proteome</keyword>
<proteinExistence type="predicted"/>
<name>A0A2I1HA83_9GLOM</name>
<evidence type="ECO:0000313" key="2">
    <source>
        <dbReference type="Proteomes" id="UP000234323"/>
    </source>
</evidence>